<dbReference type="PANTHER" id="PTHR45707">
    <property type="entry name" value="C2 CALCIUM/LIPID-BINDING PLANT PHOSPHORIBOSYLTRANSFERASE FAMILY PROTEIN"/>
    <property type="match status" value="1"/>
</dbReference>
<evidence type="ECO:0000256" key="14">
    <source>
        <dbReference type="PROSITE-ProRule" id="PRU10141"/>
    </source>
</evidence>
<dbReference type="PROSITE" id="PS50011">
    <property type="entry name" value="PROTEIN_KINASE_DOM"/>
    <property type="match status" value="1"/>
</dbReference>
<dbReference type="GO" id="GO:0051707">
    <property type="term" value="P:response to other organism"/>
    <property type="evidence" value="ECO:0007669"/>
    <property type="project" value="UniProtKB-ARBA"/>
</dbReference>
<reference evidence="16" key="1">
    <citation type="submission" date="2015-12" db="EMBL/GenBank/DDBJ databases">
        <title>Update maize B73 reference genome by single molecule sequencing technologies.</title>
        <authorList>
            <consortium name="Maize Genome Sequencing Project"/>
            <person name="Ware D."/>
        </authorList>
    </citation>
    <scope>NUCLEOTIDE SEQUENCE [LARGE SCALE GENOMIC DNA]</scope>
    <source>
        <tissue evidence="16">Seedling</tissue>
    </source>
</reference>
<organism evidence="16">
    <name type="scientific">Zea mays</name>
    <name type="common">Maize</name>
    <dbReference type="NCBI Taxonomy" id="4577"/>
    <lineage>
        <taxon>Eukaryota</taxon>
        <taxon>Viridiplantae</taxon>
        <taxon>Streptophyta</taxon>
        <taxon>Embryophyta</taxon>
        <taxon>Tracheophyta</taxon>
        <taxon>Spermatophyta</taxon>
        <taxon>Magnoliopsida</taxon>
        <taxon>Liliopsida</taxon>
        <taxon>Poales</taxon>
        <taxon>Poaceae</taxon>
        <taxon>PACMAD clade</taxon>
        <taxon>Panicoideae</taxon>
        <taxon>Andropogonodae</taxon>
        <taxon>Andropogoneae</taxon>
        <taxon>Tripsacinae</taxon>
        <taxon>Zea</taxon>
    </lineage>
</organism>
<evidence type="ECO:0000256" key="10">
    <source>
        <dbReference type="ARBA" id="ARBA00022840"/>
    </source>
</evidence>
<dbReference type="ExpressionAtlas" id="A0A1D6L8L3">
    <property type="expression patterns" value="baseline and differential"/>
</dbReference>
<dbReference type="Pfam" id="PF00069">
    <property type="entry name" value="Pkinase"/>
    <property type="match status" value="1"/>
</dbReference>
<dbReference type="Pfam" id="PF00931">
    <property type="entry name" value="NB-ARC"/>
    <property type="match status" value="2"/>
</dbReference>
<dbReference type="Gene3D" id="3.40.50.300">
    <property type="entry name" value="P-loop containing nucleotide triphosphate hydrolases"/>
    <property type="match status" value="2"/>
</dbReference>
<keyword evidence="11" id="KW-1133">Transmembrane helix</keyword>
<sequence>MDKGKSVVAELVASFSDVRVTPRQPPEPQAKSFLPSPSFLTATAPLVNLKHSKRTDWPARLLQFYFAASSEFGHCLDLEWHFKPAKGPDPPSMAVLPTRQDPLLNIPAAPSPLPAGRLEHEHDGPTPFLFPARRINNLALASTVLPKRVPLHLLQKITNDFSKDRELGSGAYGKVYKGVHKNGETMAVKLLHSMAGLDDKLFEEEFHNIARLQHKNIVRLVGFCHETQRQFIPHDGKMIFADSKYMALCFEYMHNGSLDKFIIGIIALFLFSYDQLNSLERLFAPTDENSVHDWSTRYAIIKGICEGLKYLHEELNPPIYHLDLKPANILLDDNMMPKLADFGLSKIFEQERTRITQSCVGTHGYLPPEYIDRKVISNKLDIFSLGVIIIKIISGPTGYTQCAEMPSKQFVELVHEKWRNKLQTTMDAAALETYCEQVVRCIEMALSCVETDRHKRPSIGAIIDELNKMETNTDQVFSVDICSTPAQTQPPPLPDSSHSTEETSNTKGVSRLGPREYVQSTMRDLVIGITKSVVEGVISKAQSVMEEENMLLISMQHDLHFITDEFQMIYSFLSITDEERINNAVVRIWVMQTRGLAYDLEDYMDAFSCLDKTRKWWSRLFRACLAPPGSPYMSVTSLAVELKHLKARVEDVSHRNTRYNLISDAGSKPGLVRQQPVPPGAVAYENDTRRKHILGDLTQLITNKDDADLQLISMWGAGGGTGTTSIIRKCYSDPEIIQNFICRAWVNLSHPFNPHEFVRSLMAHFYANSCQERQGGIIGVDVLTSMDATATQGDLLSEFVQLVDKNRYLVVLEDLPTMAEWDSIRTFLPDRKNGSWIIVSSQKYEIASLCVGHPYQILDLKQSSPTEHSVCAFLREEVTLKEKKGGNRKEKIYVGDESEVNNGSTSTNSKVISTEYDLSHNHRMVANSKWKEARDWMQNSSLVGRRLQMYQIHRCIAEAQRNHSHVMSVWGIVGVGKSAIVRNFYCDRILENQQFQEYGWVDLSHSQPFNLKDFSQNLLTNFQSDSLQANETTPSRGILGTVRKCCEFLSTRHCLVVIDGLQSKEEWDLIQSSLVSRYSKSNTIIIVITTEASIAAYCADKDDLVFNVKTLETDAAFDLFENEISKKAPLWTTSLCDRGNSVTQELVSKCGGLPMVIVAIAGILATKVVSWMDTATSINLRFMFELEINPDLQDLFSWVHSCFRTCPDFIKPCIFYLSFFPRDHNIRRRRLVRRWIAEGYCRDSDDKSAEENGEFFFSKLLGMSIIQPESSDARMVSCQINGFFRECILSRSGEMEDLVIELADRCNLTTQRSGRHLVISESWDRDKILFESIDFSRLRSMTVFGMWKSFFISKSMKLVRVLDLEDALGLTDENVDQMVKLLPCLKFLSLRGCQKISHLPSSLGDLRLLQTLDVVNTSIVTLPASITKLKKLQYIRGGTTSITSEDPLVPHTSVSWLSKFRRSPLGGLEVPSGIGELTGLHTLGVVDIGASAAEAILRELKKLTQLRKLGVFGVNSNNCGAFVSAISGHFHLESLSVWLDEENGRCSDCIFVPLKNLRSLKLYGVLNRLPLINQLSKLTKLDLEITTLMQEDISFLGKLPTLCILRLCVEDVNAPFRFSVFTNGVEERSYQKLKVLEIACRSSLSVTFGSEAMKNLDLLKLDCCSGQLRRLFGLLHLSELKEVWLKGSYEETLKHDLEVQLAAHPNNPVLKLGKNTLCTLSWMA</sequence>
<dbReference type="SMART" id="SM00220">
    <property type="entry name" value="S_TKc"/>
    <property type="match status" value="1"/>
</dbReference>
<protein>
    <submittedName>
        <fullName evidence="16">Disease resistance protein RPM1</fullName>
    </submittedName>
</protein>
<dbReference type="PRINTS" id="PR00364">
    <property type="entry name" value="DISEASERSIST"/>
</dbReference>
<dbReference type="InterPro" id="IPR038005">
    <property type="entry name" value="RX-like_CC"/>
</dbReference>
<feature type="region of interest" description="Disordered" evidence="15">
    <location>
        <begin position="484"/>
        <end position="511"/>
    </location>
</feature>
<dbReference type="InterPro" id="IPR011009">
    <property type="entry name" value="Kinase-like_dom_sf"/>
</dbReference>
<gene>
    <name evidence="16" type="ORF">ZEAMMB73_Zm00001d034555</name>
</gene>
<dbReference type="Gene3D" id="1.10.510.10">
    <property type="entry name" value="Transferase(Phosphotransferase) domain 1"/>
    <property type="match status" value="1"/>
</dbReference>
<proteinExistence type="inferred from homology"/>
<keyword evidence="4" id="KW-0808">Transferase</keyword>
<keyword evidence="5" id="KW-0812">Transmembrane</keyword>
<dbReference type="PANTHER" id="PTHR45707:SF76">
    <property type="entry name" value="PROTEIN KINASE DOMAIN-CONTAINING PROTEIN"/>
    <property type="match status" value="1"/>
</dbReference>
<dbReference type="CDD" id="cd14798">
    <property type="entry name" value="RX-CC_like"/>
    <property type="match status" value="1"/>
</dbReference>
<dbReference type="Gene3D" id="3.80.10.10">
    <property type="entry name" value="Ribonuclease Inhibitor"/>
    <property type="match status" value="1"/>
</dbReference>
<dbReference type="FunFam" id="1.10.510.10:FF:000625">
    <property type="entry name" value="Cysteine-rich receptor-like protein kinase 6"/>
    <property type="match status" value="1"/>
</dbReference>
<evidence type="ECO:0000256" key="4">
    <source>
        <dbReference type="ARBA" id="ARBA00022679"/>
    </source>
</evidence>
<evidence type="ECO:0000256" key="8">
    <source>
        <dbReference type="ARBA" id="ARBA00022777"/>
    </source>
</evidence>
<dbReference type="PROSITE" id="PS00107">
    <property type="entry name" value="PROTEIN_KINASE_ATP"/>
    <property type="match status" value="1"/>
</dbReference>
<evidence type="ECO:0000256" key="9">
    <source>
        <dbReference type="ARBA" id="ARBA00022821"/>
    </source>
</evidence>
<evidence type="ECO:0000256" key="5">
    <source>
        <dbReference type="ARBA" id="ARBA00022692"/>
    </source>
</evidence>
<evidence type="ECO:0000256" key="6">
    <source>
        <dbReference type="ARBA" id="ARBA00022737"/>
    </source>
</evidence>
<keyword evidence="6" id="KW-0677">Repeat</keyword>
<dbReference type="SUPFAM" id="SSF56112">
    <property type="entry name" value="Protein kinase-like (PK-like)"/>
    <property type="match status" value="1"/>
</dbReference>
<evidence type="ECO:0000256" key="13">
    <source>
        <dbReference type="ARBA" id="ARBA00023136"/>
    </source>
</evidence>
<dbReference type="InterPro" id="IPR032675">
    <property type="entry name" value="LRR_dom_sf"/>
</dbReference>
<keyword evidence="10 14" id="KW-0067">ATP-binding</keyword>
<evidence type="ECO:0000256" key="7">
    <source>
        <dbReference type="ARBA" id="ARBA00022741"/>
    </source>
</evidence>
<dbReference type="InterPro" id="IPR041118">
    <property type="entry name" value="Rx_N"/>
</dbReference>
<name>A0A1D6L8L3_MAIZE</name>
<dbReference type="GO" id="GO:0005524">
    <property type="term" value="F:ATP binding"/>
    <property type="evidence" value="ECO:0007669"/>
    <property type="project" value="UniProtKB-UniRule"/>
</dbReference>
<feature type="binding site" evidence="14">
    <location>
        <position position="189"/>
    </location>
    <ligand>
        <name>ATP</name>
        <dbReference type="ChEBI" id="CHEBI:30616"/>
    </ligand>
</feature>
<dbReference type="InterPro" id="IPR008271">
    <property type="entry name" value="Ser/Thr_kinase_AS"/>
</dbReference>
<evidence type="ECO:0000256" key="3">
    <source>
        <dbReference type="ARBA" id="ARBA00022614"/>
    </source>
</evidence>
<dbReference type="InterPro" id="IPR000719">
    <property type="entry name" value="Prot_kinase_dom"/>
</dbReference>
<dbReference type="GO" id="GO:0043531">
    <property type="term" value="F:ADP binding"/>
    <property type="evidence" value="ECO:0007669"/>
    <property type="project" value="InterPro"/>
</dbReference>
<keyword evidence="8" id="KW-0418">Kinase</keyword>
<evidence type="ECO:0000256" key="2">
    <source>
        <dbReference type="ARBA" id="ARBA00008894"/>
    </source>
</evidence>
<dbReference type="FunCoup" id="A0A1D6L8L3">
    <property type="interactions" value="472"/>
</dbReference>
<dbReference type="SUPFAM" id="SSF52047">
    <property type="entry name" value="RNI-like"/>
    <property type="match status" value="1"/>
</dbReference>
<keyword evidence="13" id="KW-0472">Membrane</keyword>
<keyword evidence="9" id="KW-0611">Plant defense</keyword>
<evidence type="ECO:0000256" key="12">
    <source>
        <dbReference type="ARBA" id="ARBA00023054"/>
    </source>
</evidence>
<dbReference type="PROSITE" id="PS00108">
    <property type="entry name" value="PROTEIN_KINASE_ST"/>
    <property type="match status" value="1"/>
</dbReference>
<comment type="similarity">
    <text evidence="2">Belongs to the disease resistance NB-LRR family.</text>
</comment>
<dbReference type="Gene3D" id="1.20.5.4130">
    <property type="match status" value="1"/>
</dbReference>
<keyword evidence="12" id="KW-0175">Coiled coil</keyword>
<dbReference type="InParanoid" id="A0A1D6L8L3"/>
<dbReference type="SUPFAM" id="SSF52540">
    <property type="entry name" value="P-loop containing nucleoside triphosphate hydrolases"/>
    <property type="match status" value="2"/>
</dbReference>
<dbReference type="InterPro" id="IPR055414">
    <property type="entry name" value="LRR_R13L4/SHOC2-like"/>
</dbReference>
<dbReference type="IntAct" id="A0A1D6L8L3">
    <property type="interactions" value="1"/>
</dbReference>
<dbReference type="GO" id="GO:0006952">
    <property type="term" value="P:defense response"/>
    <property type="evidence" value="ECO:0007669"/>
    <property type="project" value="UniProtKB-KW"/>
</dbReference>
<evidence type="ECO:0000256" key="11">
    <source>
        <dbReference type="ARBA" id="ARBA00022989"/>
    </source>
</evidence>
<keyword evidence="7 14" id="KW-0547">Nucleotide-binding</keyword>
<comment type="subcellular location">
    <subcellularLocation>
        <location evidence="1">Cell membrane</location>
        <topology evidence="1">Single-pass membrane protein</topology>
    </subcellularLocation>
</comment>
<dbReference type="InterPro" id="IPR042197">
    <property type="entry name" value="Apaf_helical"/>
</dbReference>
<dbReference type="InterPro" id="IPR027417">
    <property type="entry name" value="P-loop_NTPase"/>
</dbReference>
<dbReference type="InterPro" id="IPR058922">
    <property type="entry name" value="WHD_DRP"/>
</dbReference>
<dbReference type="EMBL" id="CM007647">
    <property type="protein sequence ID" value="ONM10591.1"/>
    <property type="molecule type" value="Genomic_DNA"/>
</dbReference>
<dbReference type="InterPro" id="IPR017441">
    <property type="entry name" value="Protein_kinase_ATP_BS"/>
</dbReference>
<keyword evidence="3" id="KW-0433">Leucine-rich repeat</keyword>
<dbReference type="GO" id="GO:0004672">
    <property type="term" value="F:protein kinase activity"/>
    <property type="evidence" value="ECO:0007669"/>
    <property type="project" value="InterPro"/>
</dbReference>
<dbReference type="Gene3D" id="1.10.8.430">
    <property type="entry name" value="Helical domain of apoptotic protease-activating factors"/>
    <property type="match status" value="1"/>
</dbReference>
<dbReference type="GO" id="GO:0005886">
    <property type="term" value="C:plasma membrane"/>
    <property type="evidence" value="ECO:0007669"/>
    <property type="project" value="UniProtKB-SubCell"/>
</dbReference>
<dbReference type="Pfam" id="PF23598">
    <property type="entry name" value="LRR_14"/>
    <property type="match status" value="1"/>
</dbReference>
<dbReference type="InterPro" id="IPR002182">
    <property type="entry name" value="NB-ARC"/>
</dbReference>
<evidence type="ECO:0000256" key="1">
    <source>
        <dbReference type="ARBA" id="ARBA00004162"/>
    </source>
</evidence>
<dbReference type="SMR" id="A0A1D6L8L3"/>
<evidence type="ECO:0000256" key="15">
    <source>
        <dbReference type="SAM" id="MobiDB-lite"/>
    </source>
</evidence>
<dbReference type="Pfam" id="PF18052">
    <property type="entry name" value="Rx_N"/>
    <property type="match status" value="1"/>
</dbReference>
<dbReference type="Gene3D" id="3.30.200.20">
    <property type="entry name" value="Phosphorylase Kinase, domain 1"/>
    <property type="match status" value="1"/>
</dbReference>
<dbReference type="FunFam" id="3.30.200.20:FF:000465">
    <property type="entry name" value="Cysteine-rich receptor-like protein kinase 6"/>
    <property type="match status" value="1"/>
</dbReference>
<dbReference type="Pfam" id="PF23559">
    <property type="entry name" value="WHD_DRP"/>
    <property type="match status" value="1"/>
</dbReference>
<evidence type="ECO:0000313" key="16">
    <source>
        <dbReference type="EMBL" id="ONM10591.1"/>
    </source>
</evidence>
<accession>A0A1D6L8L3</accession>